<name>A0ABX2TIM3_9PROT</name>
<gene>
    <name evidence="1" type="ORF">HND93_31180</name>
</gene>
<evidence type="ECO:0000313" key="2">
    <source>
        <dbReference type="Proteomes" id="UP000584642"/>
    </source>
</evidence>
<dbReference type="InterPro" id="IPR029044">
    <property type="entry name" value="Nucleotide-diphossugar_trans"/>
</dbReference>
<dbReference type="Proteomes" id="UP000584642">
    <property type="component" value="Unassembled WGS sequence"/>
</dbReference>
<evidence type="ECO:0000313" key="1">
    <source>
        <dbReference type="EMBL" id="NYZ24191.1"/>
    </source>
</evidence>
<dbReference type="SUPFAM" id="SSF53448">
    <property type="entry name" value="Nucleotide-diphospho-sugar transferases"/>
    <property type="match status" value="1"/>
</dbReference>
<accession>A0ABX2TIM3</accession>
<comment type="caution">
    <text evidence="1">The sequence shown here is derived from an EMBL/GenBank/DDBJ whole genome shotgun (WGS) entry which is preliminary data.</text>
</comment>
<dbReference type="Gene3D" id="3.90.550.10">
    <property type="entry name" value="Spore Coat Polysaccharide Biosynthesis Protein SpsA, Chain A"/>
    <property type="match status" value="1"/>
</dbReference>
<dbReference type="RefSeq" id="WP_180285968.1">
    <property type="nucleotide sequence ID" value="NZ_JABFDB010000037.1"/>
</dbReference>
<keyword evidence="2" id="KW-1185">Reference proteome</keyword>
<dbReference type="Pfam" id="PF13641">
    <property type="entry name" value="Glyco_tranf_2_3"/>
    <property type="match status" value="1"/>
</dbReference>
<reference evidence="1 2" key="1">
    <citation type="submission" date="2020-05" db="EMBL/GenBank/DDBJ databases">
        <title>Azospirillum oleiclasticum sp. nov, a nitrogen-fixing and heavy crude oil-emulsifying bacterium isolated from the crude oil of Yumen Oilfield.</title>
        <authorList>
            <person name="Wu D."/>
            <person name="Cai M."/>
            <person name="Zhang X."/>
        </authorList>
    </citation>
    <scope>NUCLEOTIDE SEQUENCE [LARGE SCALE GENOMIC DNA]</scope>
    <source>
        <strain evidence="1 2">ROY-1-1-2</strain>
    </source>
</reference>
<sequence>MDRATLDDGINAYRLFLGRYPRTVEELPPATGSSIGELIAGLVTSGEFADAVIDRLAQGRPTPHTLLAAELDDGLQRWALGRLPMSAGTRAALGASRSWRFWLTRLMGDAGFVAALPETARAWLSDSGPLAKQPLPAFSPVRQLVGEIRYEGGGRLEGWCANLKDPDEVVIVEVFLGDSFIGAKRCNEAVPGLEKRIGGSDLHGFTIAIPHQHQDRMARGATLRVLDAQSKQPVAPELYIKDNLPAALDGLSWLSGQVGQLREALDRIERQLPPVLARVAPTVDAYERFKALRMRAPAVPDGDAAPAVAVVLTSPEMDPVELGRLLAGIERQGLDDWTLVVVEEDPDSSPHERAAMLAPLTDAGRVVRTTAAGLADALRTDERLVRAAITILVGGIVVLEADALRRLARAAGAGVAYSDHEVRLVMPDGRDGTLIPVFKPGFDPLMALAYDYVGPVIAAATPALLRALDLDRRAAHGQGLVLGLLDAVGAAGFTHLPDVLYTVRQPVGFTAASQVPRLLPGDPAAVARWAVRNGLDVAVRTTPVTSAFGNDGPLLFEPCTVEARVATPPPASVIVPTRNAPALLRGCLESLLRVRARYGAPVQIIVIDHENEDPDALALMAMMRQRHGVMVMPFRGPFNWSVMNDLAAEAASGELLAFVNDDTVALAKDWLRRAAGTLELPGVGAVGGRLLYADGRIQHAGVVVSPTQGPAHEGIGLPAGDGGYLGRNRVLRSVAAVTGACLVTPRSVFRSVGGFDRTMPVNWNDIDYCMAVRRAGLLVAYDPEVCLYHFESKTRGYLVGEDAARAMTNVVAQMDSKWRDMLESDPFQNRAFSRYGQPFTRLDPGGG</sequence>
<dbReference type="EMBL" id="JABFDB010000037">
    <property type="protein sequence ID" value="NYZ24191.1"/>
    <property type="molecule type" value="Genomic_DNA"/>
</dbReference>
<proteinExistence type="predicted"/>
<dbReference type="PANTHER" id="PTHR43179:SF7">
    <property type="entry name" value="RHAMNOSYLTRANSFERASE WBBL"/>
    <property type="match status" value="1"/>
</dbReference>
<protein>
    <submittedName>
        <fullName evidence="1">Glycosyltransferase</fullName>
    </submittedName>
</protein>
<dbReference type="PANTHER" id="PTHR43179">
    <property type="entry name" value="RHAMNOSYLTRANSFERASE WBBL"/>
    <property type="match status" value="1"/>
</dbReference>
<organism evidence="1 2">
    <name type="scientific">Azospirillum oleiclasticum</name>
    <dbReference type="NCBI Taxonomy" id="2735135"/>
    <lineage>
        <taxon>Bacteria</taxon>
        <taxon>Pseudomonadati</taxon>
        <taxon>Pseudomonadota</taxon>
        <taxon>Alphaproteobacteria</taxon>
        <taxon>Rhodospirillales</taxon>
        <taxon>Azospirillaceae</taxon>
        <taxon>Azospirillum</taxon>
    </lineage>
</organism>